<keyword evidence="2" id="KW-1185">Reference proteome</keyword>
<accession>A0A0C9X6Z6</accession>
<dbReference type="AlphaFoldDB" id="A0A0C9X6Z6"/>
<dbReference type="EMBL" id="KN838928">
    <property type="protein sequence ID" value="KIJ92192.1"/>
    <property type="molecule type" value="Genomic_DNA"/>
</dbReference>
<protein>
    <submittedName>
        <fullName evidence="1">Uncharacterized protein</fullName>
    </submittedName>
</protein>
<dbReference type="HOGENOM" id="CLU_2333925_0_0_1"/>
<reference evidence="1 2" key="1">
    <citation type="submission" date="2014-04" db="EMBL/GenBank/DDBJ databases">
        <authorList>
            <consortium name="DOE Joint Genome Institute"/>
            <person name="Kuo A."/>
            <person name="Kohler A."/>
            <person name="Nagy L.G."/>
            <person name="Floudas D."/>
            <person name="Copeland A."/>
            <person name="Barry K.W."/>
            <person name="Cichocki N."/>
            <person name="Veneault-Fourrey C."/>
            <person name="LaButti K."/>
            <person name="Lindquist E.A."/>
            <person name="Lipzen A."/>
            <person name="Lundell T."/>
            <person name="Morin E."/>
            <person name="Murat C."/>
            <person name="Sun H."/>
            <person name="Tunlid A."/>
            <person name="Henrissat B."/>
            <person name="Grigoriev I.V."/>
            <person name="Hibbett D.S."/>
            <person name="Martin F."/>
            <person name="Nordberg H.P."/>
            <person name="Cantor M.N."/>
            <person name="Hua S.X."/>
        </authorList>
    </citation>
    <scope>NUCLEOTIDE SEQUENCE [LARGE SCALE GENOMIC DNA]</scope>
    <source>
        <strain evidence="1 2">LaAM-08-1</strain>
    </source>
</reference>
<gene>
    <name evidence="1" type="ORF">K443DRAFT_13785</name>
</gene>
<name>A0A0C9X6Z6_9AGAR</name>
<proteinExistence type="predicted"/>
<dbReference type="Proteomes" id="UP000054477">
    <property type="component" value="Unassembled WGS sequence"/>
</dbReference>
<sequence>MDNGPTTTMRHVYEQRTRLRSHVAVGDMATHNRQQNEQTTRDDDLARQQTCHIVQTVMTTSVVTVHIDPGAMSPTAMWQPNDDERTSVHHHCVFLTPR</sequence>
<evidence type="ECO:0000313" key="2">
    <source>
        <dbReference type="Proteomes" id="UP000054477"/>
    </source>
</evidence>
<organism evidence="1 2">
    <name type="scientific">Laccaria amethystina LaAM-08-1</name>
    <dbReference type="NCBI Taxonomy" id="1095629"/>
    <lineage>
        <taxon>Eukaryota</taxon>
        <taxon>Fungi</taxon>
        <taxon>Dikarya</taxon>
        <taxon>Basidiomycota</taxon>
        <taxon>Agaricomycotina</taxon>
        <taxon>Agaricomycetes</taxon>
        <taxon>Agaricomycetidae</taxon>
        <taxon>Agaricales</taxon>
        <taxon>Agaricineae</taxon>
        <taxon>Hydnangiaceae</taxon>
        <taxon>Laccaria</taxon>
    </lineage>
</organism>
<reference evidence="2" key="2">
    <citation type="submission" date="2015-01" db="EMBL/GenBank/DDBJ databases">
        <title>Evolutionary Origins and Diversification of the Mycorrhizal Mutualists.</title>
        <authorList>
            <consortium name="DOE Joint Genome Institute"/>
            <consortium name="Mycorrhizal Genomics Consortium"/>
            <person name="Kohler A."/>
            <person name="Kuo A."/>
            <person name="Nagy L.G."/>
            <person name="Floudas D."/>
            <person name="Copeland A."/>
            <person name="Barry K.W."/>
            <person name="Cichocki N."/>
            <person name="Veneault-Fourrey C."/>
            <person name="LaButti K."/>
            <person name="Lindquist E.A."/>
            <person name="Lipzen A."/>
            <person name="Lundell T."/>
            <person name="Morin E."/>
            <person name="Murat C."/>
            <person name="Riley R."/>
            <person name="Ohm R."/>
            <person name="Sun H."/>
            <person name="Tunlid A."/>
            <person name="Henrissat B."/>
            <person name="Grigoriev I.V."/>
            <person name="Hibbett D.S."/>
            <person name="Martin F."/>
        </authorList>
    </citation>
    <scope>NUCLEOTIDE SEQUENCE [LARGE SCALE GENOMIC DNA]</scope>
    <source>
        <strain evidence="2">LaAM-08-1</strain>
    </source>
</reference>
<evidence type="ECO:0000313" key="1">
    <source>
        <dbReference type="EMBL" id="KIJ92192.1"/>
    </source>
</evidence>